<dbReference type="Proteomes" id="UP000054053">
    <property type="component" value="Unassembled WGS sequence"/>
</dbReference>
<organism evidence="2 3">
    <name type="scientific">Ustilaginoidea virens</name>
    <name type="common">Rice false smut fungus</name>
    <name type="synonym">Villosiclava virens</name>
    <dbReference type="NCBI Taxonomy" id="1159556"/>
    <lineage>
        <taxon>Eukaryota</taxon>
        <taxon>Fungi</taxon>
        <taxon>Dikarya</taxon>
        <taxon>Ascomycota</taxon>
        <taxon>Pezizomycotina</taxon>
        <taxon>Sordariomycetes</taxon>
        <taxon>Hypocreomycetidae</taxon>
        <taxon>Hypocreales</taxon>
        <taxon>Clavicipitaceae</taxon>
        <taxon>Ustilaginoidea</taxon>
    </lineage>
</organism>
<accession>A0A1B5KT86</accession>
<sequence>MAANMQQMAGAGQMMPQQLRRPQTSHQLQQMVYQNLLQNARPANGLTWQGNVSLNDRMGKTMDLYVPRSLWTPAISPDPPHLFPRRG</sequence>
<proteinExistence type="predicted"/>
<gene>
    <name evidence="2" type="ORF">UVI_02025240</name>
</gene>
<dbReference type="AlphaFoldDB" id="A0A1B5KT86"/>
<evidence type="ECO:0000313" key="2">
    <source>
        <dbReference type="EMBL" id="GAO13169.1"/>
    </source>
</evidence>
<feature type="region of interest" description="Disordered" evidence="1">
    <location>
        <begin position="1"/>
        <end position="27"/>
    </location>
</feature>
<feature type="compositionally biased region" description="Low complexity" evidence="1">
    <location>
        <begin position="1"/>
        <end position="18"/>
    </location>
</feature>
<comment type="caution">
    <text evidence="2">The sequence shown here is derived from an EMBL/GenBank/DDBJ whole genome shotgun (WGS) entry which is preliminary data.</text>
</comment>
<evidence type="ECO:0000256" key="1">
    <source>
        <dbReference type="SAM" id="MobiDB-lite"/>
    </source>
</evidence>
<protein>
    <submittedName>
        <fullName evidence="2">Uncharacterized protein</fullName>
    </submittedName>
</protein>
<name>A0A1B5KT86_USTVR</name>
<reference evidence="3" key="1">
    <citation type="journal article" date="2016" name="Genome Announc.">
        <title>Genome sequence of Ustilaginoidea virens IPU010, a rice pathogenic fungus causing false smut.</title>
        <authorList>
            <person name="Kumagai T."/>
            <person name="Ishii T."/>
            <person name="Terai G."/>
            <person name="Umemura M."/>
            <person name="Machida M."/>
            <person name="Asai K."/>
        </authorList>
    </citation>
    <scope>NUCLEOTIDE SEQUENCE [LARGE SCALE GENOMIC DNA]</scope>
    <source>
        <strain evidence="3">IPU010</strain>
    </source>
</reference>
<dbReference type="EMBL" id="BBTG02000010">
    <property type="protein sequence ID" value="GAO13169.1"/>
    <property type="molecule type" value="Genomic_DNA"/>
</dbReference>
<evidence type="ECO:0000313" key="3">
    <source>
        <dbReference type="Proteomes" id="UP000054053"/>
    </source>
</evidence>